<dbReference type="Gene3D" id="4.10.1060.10">
    <property type="entry name" value="Zinc finger, RanBP2-type"/>
    <property type="match status" value="1"/>
</dbReference>
<feature type="region of interest" description="Disordered" evidence="10">
    <location>
        <begin position="639"/>
        <end position="662"/>
    </location>
</feature>
<feature type="compositionally biased region" description="Low complexity" evidence="10">
    <location>
        <begin position="831"/>
        <end position="843"/>
    </location>
</feature>
<evidence type="ECO:0000259" key="13">
    <source>
        <dbReference type="PROSITE" id="PS50199"/>
    </source>
</evidence>
<feature type="compositionally biased region" description="Basic and acidic residues" evidence="10">
    <location>
        <begin position="139"/>
        <end position="183"/>
    </location>
</feature>
<keyword evidence="3" id="KW-0677">Repeat</keyword>
<feature type="compositionally biased region" description="Low complexity" evidence="10">
    <location>
        <begin position="787"/>
        <end position="804"/>
    </location>
</feature>
<feature type="compositionally biased region" description="Basic and acidic residues" evidence="10">
    <location>
        <begin position="95"/>
        <end position="125"/>
    </location>
</feature>
<evidence type="ECO:0000256" key="7">
    <source>
        <dbReference type="ARBA" id="ARBA00023242"/>
    </source>
</evidence>
<evidence type="ECO:0000256" key="10">
    <source>
        <dbReference type="SAM" id="MobiDB-lite"/>
    </source>
</evidence>
<organism evidence="14 15">
    <name type="scientific">Camelina sativa</name>
    <name type="common">False flax</name>
    <name type="synonym">Myagrum sativum</name>
    <dbReference type="NCBI Taxonomy" id="90675"/>
    <lineage>
        <taxon>Eukaryota</taxon>
        <taxon>Viridiplantae</taxon>
        <taxon>Streptophyta</taxon>
        <taxon>Embryophyta</taxon>
        <taxon>Tracheophyta</taxon>
        <taxon>Spermatophyta</taxon>
        <taxon>Magnoliopsida</taxon>
        <taxon>eudicotyledons</taxon>
        <taxon>Gunneridae</taxon>
        <taxon>Pentapetalae</taxon>
        <taxon>rosids</taxon>
        <taxon>malvids</taxon>
        <taxon>Brassicales</taxon>
        <taxon>Brassicaceae</taxon>
        <taxon>Camelineae</taxon>
        <taxon>Camelina</taxon>
    </lineage>
</organism>
<dbReference type="InterPro" id="IPR000467">
    <property type="entry name" value="G_patch_dom"/>
</dbReference>
<dbReference type="RefSeq" id="XP_010515941.1">
    <property type="nucleotide sequence ID" value="XM_010517639.2"/>
</dbReference>
<gene>
    <name evidence="15 16" type="primary">LOC104791694</name>
</gene>
<protein>
    <submittedName>
        <fullName evidence="15 16">SUPPRESSOR OF ABI3-5 isoform X1</fullName>
    </submittedName>
</protein>
<dbReference type="PROSITE" id="PS50199">
    <property type="entry name" value="ZF_RANBP2_2"/>
    <property type="match status" value="1"/>
</dbReference>
<name>A0ABM0ZHU3_CAMSA</name>
<feature type="compositionally biased region" description="Polar residues" evidence="10">
    <location>
        <begin position="564"/>
        <end position="573"/>
    </location>
</feature>
<evidence type="ECO:0000259" key="12">
    <source>
        <dbReference type="PROSITE" id="PS50174"/>
    </source>
</evidence>
<feature type="compositionally biased region" description="Polar residues" evidence="10">
    <location>
        <begin position="639"/>
        <end position="654"/>
    </location>
</feature>
<dbReference type="InterPro" id="IPR035623">
    <property type="entry name" value="SUA-like_OCRE"/>
</dbReference>
<feature type="domain" description="RRM" evidence="11">
    <location>
        <begin position="441"/>
        <end position="521"/>
    </location>
</feature>
<feature type="region of interest" description="Disordered" evidence="10">
    <location>
        <begin position="954"/>
        <end position="990"/>
    </location>
</feature>
<feature type="region of interest" description="Disordered" evidence="10">
    <location>
        <begin position="731"/>
        <end position="919"/>
    </location>
</feature>
<dbReference type="Pfam" id="PF00076">
    <property type="entry name" value="RRM_1"/>
    <property type="match status" value="2"/>
</dbReference>
<evidence type="ECO:0000256" key="4">
    <source>
        <dbReference type="ARBA" id="ARBA00022771"/>
    </source>
</evidence>
<reference evidence="15 16" key="3">
    <citation type="submission" date="2025-05" db="UniProtKB">
        <authorList>
            <consortium name="RefSeq"/>
        </authorList>
    </citation>
    <scope>IDENTIFICATION</scope>
    <source>
        <tissue evidence="15 16">Leaf</tissue>
    </source>
</reference>
<dbReference type="RefSeq" id="XP_010515942.1">
    <property type="nucleotide sequence ID" value="XM_010517640.2"/>
</dbReference>
<feature type="domain" description="G-patch" evidence="12">
    <location>
        <begin position="937"/>
        <end position="983"/>
    </location>
</feature>
<evidence type="ECO:0000259" key="11">
    <source>
        <dbReference type="PROSITE" id="PS50102"/>
    </source>
</evidence>
<dbReference type="SMART" id="SM00360">
    <property type="entry name" value="RRM"/>
    <property type="match status" value="2"/>
</dbReference>
<dbReference type="GeneID" id="104791694"/>
<dbReference type="Pfam" id="PF17780">
    <property type="entry name" value="OCRE"/>
    <property type="match status" value="1"/>
</dbReference>
<keyword evidence="6 8" id="KW-0694">RNA-binding</keyword>
<evidence type="ECO:0000256" key="3">
    <source>
        <dbReference type="ARBA" id="ARBA00022737"/>
    </source>
</evidence>
<reference evidence="14" key="2">
    <citation type="journal article" date="2014" name="Nat. Commun.">
        <title>The emerging biofuel crop Camelina sativa retains a highly undifferentiated hexaploid genome structure.</title>
        <authorList>
            <person name="Kagale S."/>
            <person name="Koh C."/>
            <person name="Nixon J."/>
            <person name="Bollina V."/>
            <person name="Clarke W.E."/>
            <person name="Tuteja R."/>
            <person name="Spillane C."/>
            <person name="Robinson S.J."/>
            <person name="Links M.G."/>
            <person name="Clarke C."/>
            <person name="Higgins E.E."/>
            <person name="Huebert T."/>
            <person name="Sharpe A.G."/>
            <person name="Parkin I.A."/>
        </authorList>
    </citation>
    <scope>NUCLEOTIDE SEQUENCE [LARGE SCALE GENOMIC DNA]</scope>
    <source>
        <strain evidence="14">r\DH55</strain>
    </source>
</reference>
<feature type="domain" description="RanBP2-type" evidence="13">
    <location>
        <begin position="387"/>
        <end position="416"/>
    </location>
</feature>
<keyword evidence="2" id="KW-0479">Metal-binding</keyword>
<feature type="region of interest" description="Disordered" evidence="10">
    <location>
        <begin position="360"/>
        <end position="380"/>
    </location>
</feature>
<evidence type="ECO:0000313" key="14">
    <source>
        <dbReference type="Proteomes" id="UP000694864"/>
    </source>
</evidence>
<dbReference type="CDD" id="cd12313">
    <property type="entry name" value="RRM1_RRM2_RBM5_like"/>
    <property type="match status" value="1"/>
</dbReference>
<sequence length="1016" mass="113529">MDPGRYGRQQEWDNNSAPEGYGTEQDPNNRFGVSYDEGYPDERLMRDDDGYSYPPGQNTLGALPQSRRRNYEENYPRELRRQEKPYMDSNYAADYYHDSEVASRNGYYRDHEHERSSRYDGRDDYSGGDYTHRSRNYHHSREASREKSYDYARRSYDSDYERGSVRDGNQKSRDSQDRGRDSRDRVWDSRDRVWDSRDRDWDRRCFSRERDESPHKRYEKSQSRSTGRGEFARSRSPRGRSHGRSYREDSYEGDHWHESERRREYEDRHDQDHFSATPSATVLVKGLSMKSTEEDLYQILAEWGPLHDVRVIREQSSGISRGFAFIDFPTVDAAHIMMDRIEHDGIVLDGMKLIFHYSSQPSGRAGVSRRQEHASRRSYGGNRSMMVPTDWMCIICGCINFARRTSCFQCNEPKTKDSPAADVGLSNSAPGKRTSETGPTHVLVVRGLDEDADEEMIRYEFSKHAPIKDLRLVRDKFTHVSRGYAFVHFCSVEDATKALEATNGTALEKNGKILRVAYAKSVHGSGTGIAAPSHSSNLAAAAIEAAAFSQQYDGVGWAPKEYNPNENQTTGEQAQGVGEIESQKGASAPQSGYVWDEASGYYYDAASGYYYDGNSGLYYDSNSGLWYSYDQQTQQYVPCPDQNNESKLTENQPESAKMEKSSQQKVIISAAATPNVEKALSLPDAVQAAAAAAIASEKREKERVKEIKLASKSSILASKKKMSNVLTMWKQRSHEPQIQRPSPSLGNNPPTVSAEARSSFSAGQSKGKLKSDVNIAEERSTSNNGVSALTTTESSSSSTTAGTLMGVMRGSFGGTQRGVSSANVQTPPVIPSASPASVSVSGSGRRRRFSETPTAVPTHREQPQASYRDRAAERRNLYGSSTSNENDGIDSNEDIMGLRKGSLDPTPFPPGVGGRGITTTTEVNSFDVITEERAIDESNVGNRMLRNMGWHEGSGLGKDGSGMKEPVQAQGVDRRAGLGSQQKKVDAEFEVQPGDTYRTLLQKKALARFRDMSDNN</sequence>
<proteinExistence type="predicted"/>
<evidence type="ECO:0000313" key="16">
    <source>
        <dbReference type="RefSeq" id="XP_010515942.1"/>
    </source>
</evidence>
<feature type="region of interest" description="Disordered" evidence="10">
    <location>
        <begin position="1"/>
        <end position="183"/>
    </location>
</feature>
<keyword evidence="7" id="KW-0539">Nucleus</keyword>
<feature type="domain" description="RRM" evidence="11">
    <location>
        <begin position="280"/>
        <end position="360"/>
    </location>
</feature>
<evidence type="ECO:0000256" key="9">
    <source>
        <dbReference type="PROSITE-ProRule" id="PRU00322"/>
    </source>
</evidence>
<dbReference type="PROSITE" id="PS50102">
    <property type="entry name" value="RRM"/>
    <property type="match status" value="2"/>
</dbReference>
<keyword evidence="14" id="KW-1185">Reference proteome</keyword>
<evidence type="ECO:0000256" key="1">
    <source>
        <dbReference type="ARBA" id="ARBA00004123"/>
    </source>
</evidence>
<feature type="region of interest" description="Disordered" evidence="10">
    <location>
        <begin position="414"/>
        <end position="437"/>
    </location>
</feature>
<dbReference type="InterPro" id="IPR012677">
    <property type="entry name" value="Nucleotide-bd_a/b_plait_sf"/>
</dbReference>
<feature type="compositionally biased region" description="Basic residues" evidence="10">
    <location>
        <begin position="235"/>
        <end position="244"/>
    </location>
</feature>
<evidence type="ECO:0000256" key="6">
    <source>
        <dbReference type="ARBA" id="ARBA00022884"/>
    </source>
</evidence>
<accession>A0ABM0ZHU3</accession>
<comment type="subcellular location">
    <subcellularLocation>
        <location evidence="1">Nucleus</location>
    </subcellularLocation>
</comment>
<dbReference type="CDD" id="cd16166">
    <property type="entry name" value="OCRE_SUA_like"/>
    <property type="match status" value="1"/>
</dbReference>
<feature type="compositionally biased region" description="Polar residues" evidence="10">
    <location>
        <begin position="817"/>
        <end position="826"/>
    </location>
</feature>
<dbReference type="SMART" id="SM00443">
    <property type="entry name" value="G_patch"/>
    <property type="match status" value="1"/>
</dbReference>
<evidence type="ECO:0000256" key="8">
    <source>
        <dbReference type="PROSITE-ProRule" id="PRU00176"/>
    </source>
</evidence>
<dbReference type="SMART" id="SM00547">
    <property type="entry name" value="ZnF_RBZ"/>
    <property type="match status" value="1"/>
</dbReference>
<dbReference type="PROSITE" id="PS50174">
    <property type="entry name" value="G_PATCH"/>
    <property type="match status" value="1"/>
</dbReference>
<feature type="compositionally biased region" description="Basic and acidic residues" evidence="10">
    <location>
        <begin position="40"/>
        <end position="49"/>
    </location>
</feature>
<dbReference type="InterPro" id="IPR001876">
    <property type="entry name" value="Znf_RanBP2"/>
</dbReference>
<feature type="region of interest" description="Disordered" evidence="10">
    <location>
        <begin position="212"/>
        <end position="277"/>
    </location>
</feature>
<feature type="compositionally biased region" description="Polar residues" evidence="10">
    <location>
        <begin position="739"/>
        <end position="764"/>
    </location>
</feature>
<dbReference type="Gene3D" id="3.30.70.330">
    <property type="match status" value="2"/>
</dbReference>
<feature type="region of interest" description="Disordered" evidence="10">
    <location>
        <begin position="562"/>
        <end position="590"/>
    </location>
</feature>
<feature type="compositionally biased region" description="Basic and acidic residues" evidence="10">
    <location>
        <begin position="69"/>
        <end position="86"/>
    </location>
</feature>
<dbReference type="Proteomes" id="UP000694864">
    <property type="component" value="Chromosome 6"/>
</dbReference>
<dbReference type="PANTHER" id="PTHR13948:SF3">
    <property type="entry name" value="FI21118P1"/>
    <property type="match status" value="1"/>
</dbReference>
<feature type="compositionally biased region" description="Basic and acidic residues" evidence="10">
    <location>
        <begin position="858"/>
        <end position="876"/>
    </location>
</feature>
<reference evidence="14" key="1">
    <citation type="journal article" date="1997" name="Nucleic Acids Res.">
        <title>tRNAscan-SE: a program for improved detection of transfer RNA genes in genomic sequence.</title>
        <authorList>
            <person name="Lowe T.M."/>
            <person name="Eddy S.R."/>
        </authorList>
    </citation>
    <scope>NUCLEOTIDE SEQUENCE [LARGE SCALE GENOMIC DNA]</scope>
    <source>
        <strain evidence="14">r\DH55</strain>
    </source>
</reference>
<keyword evidence="5" id="KW-0862">Zinc</keyword>
<dbReference type="PROSITE" id="PS01358">
    <property type="entry name" value="ZF_RANBP2_1"/>
    <property type="match status" value="1"/>
</dbReference>
<dbReference type="PANTHER" id="PTHR13948">
    <property type="entry name" value="RNA-BINDING PROTEIN"/>
    <property type="match status" value="1"/>
</dbReference>
<dbReference type="SUPFAM" id="SSF54928">
    <property type="entry name" value="RNA-binding domain, RBD"/>
    <property type="match status" value="2"/>
</dbReference>
<dbReference type="InterPro" id="IPR041591">
    <property type="entry name" value="OCRE"/>
</dbReference>
<feature type="compositionally biased region" description="Basic and acidic residues" evidence="10">
    <location>
        <begin position="212"/>
        <end position="222"/>
    </location>
</feature>
<dbReference type="Pfam" id="PF01585">
    <property type="entry name" value="G-patch"/>
    <property type="match status" value="1"/>
</dbReference>
<evidence type="ECO:0000256" key="5">
    <source>
        <dbReference type="ARBA" id="ARBA00022833"/>
    </source>
</evidence>
<dbReference type="InterPro" id="IPR035979">
    <property type="entry name" value="RBD_domain_sf"/>
</dbReference>
<evidence type="ECO:0000256" key="2">
    <source>
        <dbReference type="ARBA" id="ARBA00022723"/>
    </source>
</evidence>
<evidence type="ECO:0000313" key="15">
    <source>
        <dbReference type="RefSeq" id="XP_010515941.1"/>
    </source>
</evidence>
<keyword evidence="4 9" id="KW-0863">Zinc-finger</keyword>
<feature type="compositionally biased region" description="Basic and acidic residues" evidence="10">
    <location>
        <begin position="245"/>
        <end position="273"/>
    </location>
</feature>
<dbReference type="InterPro" id="IPR000504">
    <property type="entry name" value="RRM_dom"/>
</dbReference>